<organism evidence="2 3">
    <name type="scientific">Allacma fusca</name>
    <dbReference type="NCBI Taxonomy" id="39272"/>
    <lineage>
        <taxon>Eukaryota</taxon>
        <taxon>Metazoa</taxon>
        <taxon>Ecdysozoa</taxon>
        <taxon>Arthropoda</taxon>
        <taxon>Hexapoda</taxon>
        <taxon>Collembola</taxon>
        <taxon>Symphypleona</taxon>
        <taxon>Sminthuridae</taxon>
        <taxon>Allacma</taxon>
    </lineage>
</organism>
<gene>
    <name evidence="2" type="ORF">AFUS01_LOCUS34877</name>
</gene>
<dbReference type="EMBL" id="CAJVCH010533784">
    <property type="protein sequence ID" value="CAG7824733.1"/>
    <property type="molecule type" value="Genomic_DNA"/>
</dbReference>
<dbReference type="AlphaFoldDB" id="A0A8J2L471"/>
<reference evidence="2" key="1">
    <citation type="submission" date="2021-06" db="EMBL/GenBank/DDBJ databases">
        <authorList>
            <person name="Hodson N. C."/>
            <person name="Mongue J. A."/>
            <person name="Jaron S. K."/>
        </authorList>
    </citation>
    <scope>NUCLEOTIDE SEQUENCE</scope>
</reference>
<keyword evidence="3" id="KW-1185">Reference proteome</keyword>
<dbReference type="Proteomes" id="UP000708208">
    <property type="component" value="Unassembled WGS sequence"/>
</dbReference>
<evidence type="ECO:0000313" key="3">
    <source>
        <dbReference type="Proteomes" id="UP000708208"/>
    </source>
</evidence>
<protein>
    <submittedName>
        <fullName evidence="2">Uncharacterized protein</fullName>
    </submittedName>
</protein>
<evidence type="ECO:0000313" key="2">
    <source>
        <dbReference type="EMBL" id="CAG7824733.1"/>
    </source>
</evidence>
<feature type="region of interest" description="Disordered" evidence="1">
    <location>
        <begin position="44"/>
        <end position="152"/>
    </location>
</feature>
<accession>A0A8J2L471</accession>
<feature type="region of interest" description="Disordered" evidence="1">
    <location>
        <begin position="179"/>
        <end position="209"/>
    </location>
</feature>
<evidence type="ECO:0000256" key="1">
    <source>
        <dbReference type="SAM" id="MobiDB-lite"/>
    </source>
</evidence>
<feature type="compositionally biased region" description="Low complexity" evidence="1">
    <location>
        <begin position="54"/>
        <end position="134"/>
    </location>
</feature>
<sequence length="209" mass="22172">MERIDSQRYLSHLGPLAVVNVKDPVPNLTSGLVTILIPVTRAKAQENSGGSGTTGMMETTGATTPAGSSDPTPTTTQASSPSEGMTTPPATTRAPSATTQASTTRPNTPSMGPSSTTTNTSGGTTDSSDTQTTNAPFIPWDQFFRPNNTRPTKPKLQVKWVPLGLVVFNKLNTFNKLLNNKNRPNPSQQTDLNGIPPPVQNSDPSRRWG</sequence>
<name>A0A8J2L471_9HEXA</name>
<comment type="caution">
    <text evidence="2">The sequence shown here is derived from an EMBL/GenBank/DDBJ whole genome shotgun (WGS) entry which is preliminary data.</text>
</comment>
<proteinExistence type="predicted"/>